<gene>
    <name evidence="1" type="ORF">ARMGADRAFT_1076712</name>
</gene>
<reference evidence="2" key="1">
    <citation type="journal article" date="2017" name="Nat. Ecol. Evol.">
        <title>Genome expansion and lineage-specific genetic innovations in the forest pathogenic fungi Armillaria.</title>
        <authorList>
            <person name="Sipos G."/>
            <person name="Prasanna A.N."/>
            <person name="Walter M.C."/>
            <person name="O'Connor E."/>
            <person name="Balint B."/>
            <person name="Krizsan K."/>
            <person name="Kiss B."/>
            <person name="Hess J."/>
            <person name="Varga T."/>
            <person name="Slot J."/>
            <person name="Riley R."/>
            <person name="Boka B."/>
            <person name="Rigling D."/>
            <person name="Barry K."/>
            <person name="Lee J."/>
            <person name="Mihaltcheva S."/>
            <person name="LaButti K."/>
            <person name="Lipzen A."/>
            <person name="Waldron R."/>
            <person name="Moloney N.M."/>
            <person name="Sperisen C."/>
            <person name="Kredics L."/>
            <person name="Vagvoelgyi C."/>
            <person name="Patrignani A."/>
            <person name="Fitzpatrick D."/>
            <person name="Nagy I."/>
            <person name="Doyle S."/>
            <person name="Anderson J.B."/>
            <person name="Grigoriev I.V."/>
            <person name="Gueldener U."/>
            <person name="Muensterkoetter M."/>
            <person name="Nagy L.G."/>
        </authorList>
    </citation>
    <scope>NUCLEOTIDE SEQUENCE [LARGE SCALE GENOMIC DNA]</scope>
    <source>
        <strain evidence="2">Ar21-2</strain>
    </source>
</reference>
<evidence type="ECO:0000313" key="2">
    <source>
        <dbReference type="Proteomes" id="UP000217790"/>
    </source>
</evidence>
<name>A0A2H3DYM5_ARMGA</name>
<dbReference type="Proteomes" id="UP000217790">
    <property type="component" value="Unassembled WGS sequence"/>
</dbReference>
<dbReference type="AlphaFoldDB" id="A0A2H3DYM5"/>
<evidence type="ECO:0000313" key="1">
    <source>
        <dbReference type="EMBL" id="PBK96552.1"/>
    </source>
</evidence>
<sequence length="184" mass="20939">MTPTYFTTEYNKDSTIALEGITHKDNSIWELTIGDSLKIYIMTNNEIDTMVEFSHMIHFSKYYSGITLIPAAYTIFADVVNLSKYSYNACEVSDSNLIIEPHRKALNIEHFFSADDFFFTKSTENCTVTAATKAHAWTLTALGMMAKSMTATKVEMHNLHCAAQLQAKFKAEYNKHYAENELKD</sequence>
<keyword evidence="2" id="KW-1185">Reference proteome</keyword>
<dbReference type="EMBL" id="KZ293650">
    <property type="protein sequence ID" value="PBK96552.1"/>
    <property type="molecule type" value="Genomic_DNA"/>
</dbReference>
<dbReference type="InParanoid" id="A0A2H3DYM5"/>
<organism evidence="1 2">
    <name type="scientific">Armillaria gallica</name>
    <name type="common">Bulbous honey fungus</name>
    <name type="synonym">Armillaria bulbosa</name>
    <dbReference type="NCBI Taxonomy" id="47427"/>
    <lineage>
        <taxon>Eukaryota</taxon>
        <taxon>Fungi</taxon>
        <taxon>Dikarya</taxon>
        <taxon>Basidiomycota</taxon>
        <taxon>Agaricomycotina</taxon>
        <taxon>Agaricomycetes</taxon>
        <taxon>Agaricomycetidae</taxon>
        <taxon>Agaricales</taxon>
        <taxon>Marasmiineae</taxon>
        <taxon>Physalacriaceae</taxon>
        <taxon>Armillaria</taxon>
    </lineage>
</organism>
<dbReference type="OrthoDB" id="3008923at2759"/>
<proteinExistence type="predicted"/>
<accession>A0A2H3DYM5</accession>
<protein>
    <submittedName>
        <fullName evidence="1">Uncharacterized protein</fullName>
    </submittedName>
</protein>